<dbReference type="AlphaFoldDB" id="A0A6V7U2U8"/>
<reference evidence="5 6" key="1">
    <citation type="submission" date="2020-08" db="EMBL/GenBank/DDBJ databases">
        <authorList>
            <person name="Koutsovoulos G."/>
            <person name="Danchin GJ E."/>
        </authorList>
    </citation>
    <scope>NUCLEOTIDE SEQUENCE [LARGE SCALE GENOMIC DNA]</scope>
</reference>
<gene>
    <name evidence="5" type="ORF">MENT_LOCUS7169</name>
</gene>
<keyword evidence="4" id="KW-0802">TPR repeat</keyword>
<protein>
    <recommendedName>
        <fullName evidence="2">Tetratricopeptide repeat protein 38</fullName>
    </recommendedName>
</protein>
<evidence type="ECO:0000313" key="5">
    <source>
        <dbReference type="EMBL" id="CAD2142318.1"/>
    </source>
</evidence>
<dbReference type="EMBL" id="CAJEWN010000029">
    <property type="protein sequence ID" value="CAD2142318.1"/>
    <property type="molecule type" value="Genomic_DNA"/>
</dbReference>
<proteinExistence type="inferred from homology"/>
<name>A0A6V7U2U8_MELEN</name>
<evidence type="ECO:0000313" key="6">
    <source>
        <dbReference type="Proteomes" id="UP000580250"/>
    </source>
</evidence>
<keyword evidence="3" id="KW-0677">Repeat</keyword>
<comment type="caution">
    <text evidence="5">The sequence shown here is derived from an EMBL/GenBank/DDBJ whole genome shotgun (WGS) entry which is preliminary data.</text>
</comment>
<dbReference type="InterPro" id="IPR011990">
    <property type="entry name" value="TPR-like_helical_dom_sf"/>
</dbReference>
<sequence>MENFCLENLRGKEAWLKEKLPLNVYSDETSKLFDSALRQLISWFECEQIGGLLGTIEKMNKSEPDFLLGKTLKLGLDTLSSGRSKRSDPTFEQELTDLRKHAYAVQLFADSEMHRACNEWEDILVEYPNDLMALKFAHTGYFYIGEHLAMRDSIARVIDKWDKERYPGYSYLHGMYAYGLEESGEYIEAEKQAKMGLQLQRQDCWSTHAIAHCMEMASDFNNGINFLESTENDWSQCKLLHGHNYWHNALFYIEKGDFEAALTIYDNKLAPKTSKKSFTLMELIDASSLLSRLELERINVGRERWEGLIPLIEPHIGDQIIAFNDAHIAMVLSKLDNESIDGRGNLAYLHAKNISNFVGDKQNIGENAIIMRDFGEKLCSSINLFNKEKYDQAFDDLYSIKSQFSRLSGSHAQKDIFTQFLVCAGLHSQDKERNKKALNVLQERGAKMRDSALALRLVKRYEEGLFSKR</sequence>
<evidence type="ECO:0000256" key="3">
    <source>
        <dbReference type="ARBA" id="ARBA00022737"/>
    </source>
</evidence>
<dbReference type="Gene3D" id="1.25.40.10">
    <property type="entry name" value="Tetratricopeptide repeat domain"/>
    <property type="match status" value="1"/>
</dbReference>
<evidence type="ECO:0000256" key="2">
    <source>
        <dbReference type="ARBA" id="ARBA00019992"/>
    </source>
</evidence>
<dbReference type="SUPFAM" id="SSF48452">
    <property type="entry name" value="TPR-like"/>
    <property type="match status" value="1"/>
</dbReference>
<dbReference type="PANTHER" id="PTHR16263">
    <property type="entry name" value="TETRATRICOPEPTIDE REPEAT PROTEIN 38"/>
    <property type="match status" value="1"/>
</dbReference>
<dbReference type="Proteomes" id="UP000580250">
    <property type="component" value="Unassembled WGS sequence"/>
</dbReference>
<comment type="similarity">
    <text evidence="1">Belongs to the TTC38 family.</text>
</comment>
<dbReference type="CDD" id="cd05804">
    <property type="entry name" value="StaR_like"/>
    <property type="match status" value="1"/>
</dbReference>
<dbReference type="InterPro" id="IPR033891">
    <property type="entry name" value="TTC38"/>
</dbReference>
<evidence type="ECO:0000256" key="4">
    <source>
        <dbReference type="ARBA" id="ARBA00022803"/>
    </source>
</evidence>
<organism evidence="5 6">
    <name type="scientific">Meloidogyne enterolobii</name>
    <name type="common">Root-knot nematode worm</name>
    <name type="synonym">Meloidogyne mayaguensis</name>
    <dbReference type="NCBI Taxonomy" id="390850"/>
    <lineage>
        <taxon>Eukaryota</taxon>
        <taxon>Metazoa</taxon>
        <taxon>Ecdysozoa</taxon>
        <taxon>Nematoda</taxon>
        <taxon>Chromadorea</taxon>
        <taxon>Rhabditida</taxon>
        <taxon>Tylenchina</taxon>
        <taxon>Tylenchomorpha</taxon>
        <taxon>Tylenchoidea</taxon>
        <taxon>Meloidogynidae</taxon>
        <taxon>Meloidogyninae</taxon>
        <taxon>Meloidogyne</taxon>
    </lineage>
</organism>
<accession>A0A6V7U2U8</accession>
<evidence type="ECO:0000256" key="1">
    <source>
        <dbReference type="ARBA" id="ARBA00005857"/>
    </source>
</evidence>
<dbReference type="PANTHER" id="PTHR16263:SF4">
    <property type="entry name" value="TETRATRICOPEPTIDE REPEAT PROTEIN 38"/>
    <property type="match status" value="1"/>
</dbReference>
<dbReference type="OrthoDB" id="1427555at2759"/>